<evidence type="ECO:0000313" key="2">
    <source>
        <dbReference type="Proteomes" id="UP000279089"/>
    </source>
</evidence>
<proteinExistence type="predicted"/>
<protein>
    <submittedName>
        <fullName evidence="1">Uncharacterized protein</fullName>
    </submittedName>
</protein>
<sequence>MTTLKDVKDVPMMVRISETNFYLREVPYNDQGKRPIISLDYEKLVTHARYNHYCISFLTCPYRLNNKNLLTHFDWYSRYLYFNFEESILLFDIFPRLEKLSRQQLLHLDDLLQQFPQAYQYDLQNADHRQKWALLKNSKFQYYGDFLHIMDIDKKQRLQFREQLQTLLRNMDVETTEDVAEELPAAPAKRREREASLYTYLKLNDDIPADEIHKVIKFLFDYLEEGFRQPYILEDFSTFFTKEDSSTLELVKGPNLDNQKYKVLFQELKNSGILIVSWPVIDRKVRVFSADGKPFANFTELSAGKIDTEKARRVQKSLSPLIEITNKFLQTRKKK</sequence>
<dbReference type="EMBL" id="RMBX01000005">
    <property type="protein sequence ID" value="RPD41285.1"/>
    <property type="molecule type" value="Genomic_DNA"/>
</dbReference>
<reference evidence="2" key="1">
    <citation type="submission" date="2018-11" db="EMBL/GenBank/DDBJ databases">
        <title>Chitinophaga lutea sp.nov., isolate from arsenic contaminated soil.</title>
        <authorList>
            <person name="Zong Y."/>
        </authorList>
    </citation>
    <scope>NUCLEOTIDE SEQUENCE [LARGE SCALE GENOMIC DNA]</scope>
    <source>
        <strain evidence="2">YLT18</strain>
    </source>
</reference>
<dbReference type="RefSeq" id="WP_123864640.1">
    <property type="nucleotide sequence ID" value="NZ_QXZY01000006.1"/>
</dbReference>
<name>A0A3N4MCX3_9BACT</name>
<evidence type="ECO:0000313" key="1">
    <source>
        <dbReference type="EMBL" id="RPD41285.1"/>
    </source>
</evidence>
<gene>
    <name evidence="1" type="ORF">EG028_11450</name>
</gene>
<dbReference type="AlphaFoldDB" id="A0A3N4MCX3"/>
<comment type="caution">
    <text evidence="1">The sequence shown here is derived from an EMBL/GenBank/DDBJ whole genome shotgun (WGS) entry which is preliminary data.</text>
</comment>
<organism evidence="1 2">
    <name type="scientific">Chitinophaga barathri</name>
    <dbReference type="NCBI Taxonomy" id="1647451"/>
    <lineage>
        <taxon>Bacteria</taxon>
        <taxon>Pseudomonadati</taxon>
        <taxon>Bacteroidota</taxon>
        <taxon>Chitinophagia</taxon>
        <taxon>Chitinophagales</taxon>
        <taxon>Chitinophagaceae</taxon>
        <taxon>Chitinophaga</taxon>
    </lineage>
</organism>
<accession>A0A3N4MCX3</accession>
<keyword evidence="2" id="KW-1185">Reference proteome</keyword>
<dbReference type="Proteomes" id="UP000279089">
    <property type="component" value="Unassembled WGS sequence"/>
</dbReference>